<keyword evidence="10" id="KW-0915">Sodium</keyword>
<evidence type="ECO:0000256" key="2">
    <source>
        <dbReference type="ARBA" id="ARBA00022475"/>
    </source>
</evidence>
<comment type="catalytic activity">
    <reaction evidence="8">
        <text>fluoride(in) = fluoride(out)</text>
        <dbReference type="Rhea" id="RHEA:76159"/>
        <dbReference type="ChEBI" id="CHEBI:17051"/>
    </reaction>
    <physiologicalReaction direction="left-to-right" evidence="8">
        <dbReference type="Rhea" id="RHEA:76160"/>
    </physiologicalReaction>
</comment>
<comment type="activity regulation">
    <text evidence="10">Na(+) is not transported, but it plays an essential structural role and its presence is essential for fluoride channel function.</text>
</comment>
<feature type="binding site" evidence="10">
    <location>
        <position position="91"/>
    </location>
    <ligand>
        <name>Na(+)</name>
        <dbReference type="ChEBI" id="CHEBI:29101"/>
        <note>structural</note>
    </ligand>
</feature>
<feature type="binding site" evidence="10">
    <location>
        <position position="94"/>
    </location>
    <ligand>
        <name>Na(+)</name>
        <dbReference type="ChEBI" id="CHEBI:29101"/>
        <note>structural</note>
    </ligand>
</feature>
<name>A0ABM8G169_9CELL</name>
<dbReference type="EMBL" id="AP027729">
    <property type="protein sequence ID" value="BDZ41723.1"/>
    <property type="molecule type" value="Genomic_DNA"/>
</dbReference>
<dbReference type="Proteomes" id="UP001321475">
    <property type="component" value="Chromosome"/>
</dbReference>
<dbReference type="InterPro" id="IPR003691">
    <property type="entry name" value="FluC"/>
</dbReference>
<dbReference type="PANTHER" id="PTHR28259:SF1">
    <property type="entry name" value="FLUORIDE EXPORT PROTEIN 1-RELATED"/>
    <property type="match status" value="1"/>
</dbReference>
<dbReference type="PANTHER" id="PTHR28259">
    <property type="entry name" value="FLUORIDE EXPORT PROTEIN 1-RELATED"/>
    <property type="match status" value="1"/>
</dbReference>
<feature type="transmembrane region" description="Helical" evidence="10">
    <location>
        <begin position="17"/>
        <end position="36"/>
    </location>
</feature>
<evidence type="ECO:0000256" key="6">
    <source>
        <dbReference type="ARBA" id="ARBA00023303"/>
    </source>
</evidence>
<sequence>MTGDAVPHPRPAHLDPALIGLVLAGGAVGTAGRYGLSLAIPVVGGWHVATLVANVVGAFALGFLLEALLRPGAESRRTRRLRLGLGTGLLGGFTTFSSLAFEIERLFADGDPGTALAYAAATLVLGVAACVAGIVLGARVSAMRTDTGPGSADPSGGAAR</sequence>
<feature type="transmembrane region" description="Helical" evidence="10">
    <location>
        <begin position="81"/>
        <end position="103"/>
    </location>
</feature>
<feature type="transmembrane region" description="Helical" evidence="10">
    <location>
        <begin position="48"/>
        <end position="69"/>
    </location>
</feature>
<evidence type="ECO:0000313" key="12">
    <source>
        <dbReference type="Proteomes" id="UP001321475"/>
    </source>
</evidence>
<evidence type="ECO:0000256" key="10">
    <source>
        <dbReference type="HAMAP-Rule" id="MF_00454"/>
    </source>
</evidence>
<organism evidence="11 12">
    <name type="scientific">Paraoerskovia sediminicola</name>
    <dbReference type="NCBI Taxonomy" id="1138587"/>
    <lineage>
        <taxon>Bacteria</taxon>
        <taxon>Bacillati</taxon>
        <taxon>Actinomycetota</taxon>
        <taxon>Actinomycetes</taxon>
        <taxon>Micrococcales</taxon>
        <taxon>Cellulomonadaceae</taxon>
        <taxon>Paraoerskovia</taxon>
    </lineage>
</organism>
<comment type="subcellular location">
    <subcellularLocation>
        <location evidence="1 10">Cell membrane</location>
        <topology evidence="1 10">Multi-pass membrane protein</topology>
    </subcellularLocation>
</comment>
<comment type="function">
    <text evidence="9 10">Fluoride-specific ion channel. Important for reducing fluoride concentration in the cell, thus reducing its toxicity.</text>
</comment>
<evidence type="ECO:0000256" key="7">
    <source>
        <dbReference type="ARBA" id="ARBA00035120"/>
    </source>
</evidence>
<keyword evidence="10" id="KW-0813">Transport</keyword>
<evidence type="ECO:0000256" key="5">
    <source>
        <dbReference type="ARBA" id="ARBA00023136"/>
    </source>
</evidence>
<evidence type="ECO:0000313" key="11">
    <source>
        <dbReference type="EMBL" id="BDZ41723.1"/>
    </source>
</evidence>
<dbReference type="HAMAP" id="MF_00454">
    <property type="entry name" value="FluC"/>
    <property type="match status" value="1"/>
</dbReference>
<evidence type="ECO:0000256" key="8">
    <source>
        <dbReference type="ARBA" id="ARBA00035585"/>
    </source>
</evidence>
<keyword evidence="6 10" id="KW-0407">Ion channel</keyword>
<keyword evidence="3 10" id="KW-0812">Transmembrane</keyword>
<dbReference type="RefSeq" id="WP_286218823.1">
    <property type="nucleotide sequence ID" value="NZ_AP027729.1"/>
</dbReference>
<protein>
    <recommendedName>
        <fullName evidence="10">Fluoride-specific ion channel FluC</fullName>
    </recommendedName>
</protein>
<keyword evidence="5 10" id="KW-0472">Membrane</keyword>
<feature type="transmembrane region" description="Helical" evidence="10">
    <location>
        <begin position="115"/>
        <end position="136"/>
    </location>
</feature>
<evidence type="ECO:0000256" key="1">
    <source>
        <dbReference type="ARBA" id="ARBA00004651"/>
    </source>
</evidence>
<proteinExistence type="inferred from homology"/>
<comment type="similarity">
    <text evidence="7 10">Belongs to the fluoride channel Fluc/FEX (TC 1.A.43) family.</text>
</comment>
<keyword evidence="2 10" id="KW-1003">Cell membrane</keyword>
<keyword evidence="12" id="KW-1185">Reference proteome</keyword>
<reference evidence="12" key="1">
    <citation type="journal article" date="2019" name="Int. J. Syst. Evol. Microbiol.">
        <title>The Global Catalogue of Microorganisms (GCM) 10K type strain sequencing project: providing services to taxonomists for standard genome sequencing and annotation.</title>
        <authorList>
            <consortium name="The Broad Institute Genomics Platform"/>
            <consortium name="The Broad Institute Genome Sequencing Center for Infectious Disease"/>
            <person name="Wu L."/>
            <person name="Ma J."/>
        </authorList>
    </citation>
    <scope>NUCLEOTIDE SEQUENCE [LARGE SCALE GENOMIC DNA]</scope>
    <source>
        <strain evidence="12">NBRC 108565</strain>
    </source>
</reference>
<keyword evidence="4 10" id="KW-1133">Transmembrane helix</keyword>
<accession>A0ABM8G169</accession>
<evidence type="ECO:0000256" key="4">
    <source>
        <dbReference type="ARBA" id="ARBA00022989"/>
    </source>
</evidence>
<dbReference type="Pfam" id="PF02537">
    <property type="entry name" value="CRCB"/>
    <property type="match status" value="1"/>
</dbReference>
<evidence type="ECO:0000256" key="3">
    <source>
        <dbReference type="ARBA" id="ARBA00022692"/>
    </source>
</evidence>
<keyword evidence="10" id="KW-0406">Ion transport</keyword>
<gene>
    <name evidence="10" type="primary">fluC</name>
    <name evidence="10" type="synonym">crcB</name>
    <name evidence="11" type="ORF">GCM10025865_10220</name>
</gene>
<evidence type="ECO:0000256" key="9">
    <source>
        <dbReference type="ARBA" id="ARBA00049940"/>
    </source>
</evidence>
<keyword evidence="10" id="KW-0479">Metal-binding</keyword>